<comment type="caution">
    <text evidence="1">The sequence shown here is derived from an EMBL/GenBank/DDBJ whole genome shotgun (WGS) entry which is preliminary data.</text>
</comment>
<dbReference type="EMBL" id="JAHBBD010000004">
    <property type="protein sequence ID" value="MBW3082353.1"/>
    <property type="molecule type" value="Genomic_DNA"/>
</dbReference>
<dbReference type="Proteomes" id="UP000812844">
    <property type="component" value="Unassembled WGS sequence"/>
</dbReference>
<name>A0ABS6W773_9BIFI</name>
<gene>
    <name evidence="1" type="ORF">KIH73_02995</name>
</gene>
<reference evidence="1 2" key="1">
    <citation type="submission" date="2021-05" db="EMBL/GenBank/DDBJ databases">
        <title>Phylogenetic classification of ten novel species belonging to the genus Bifidobacterium comprising B. colchicus sp. nov., B. abeli sp. nov., B. bicoloris sp. nov., B. guerezis sp. nov., B. rosaliae sp. nov., B. santillanensis sp. nov., B. argentati sp. nov., B. amazzoni sp. nov., B. pluviali sp. nov., and B. pinnaculum sp. nov.</title>
        <authorList>
            <person name="Lugli G.A."/>
            <person name="Ruiz Garcia L."/>
            <person name="Margolles A."/>
            <person name="Ventura M."/>
        </authorList>
    </citation>
    <scope>NUCLEOTIDE SEQUENCE [LARGE SCALE GENOMIC DNA]</scope>
    <source>
        <strain evidence="1 2">6T3</strain>
    </source>
</reference>
<keyword evidence="2" id="KW-1185">Reference proteome</keyword>
<dbReference type="RefSeq" id="WP_219080386.1">
    <property type="nucleotide sequence ID" value="NZ_JAHBBD010000004.1"/>
</dbReference>
<evidence type="ECO:0000313" key="1">
    <source>
        <dbReference type="EMBL" id="MBW3082353.1"/>
    </source>
</evidence>
<organism evidence="1 2">
    <name type="scientific">Bifidobacterium phasiani</name>
    <dbReference type="NCBI Taxonomy" id="2834431"/>
    <lineage>
        <taxon>Bacteria</taxon>
        <taxon>Bacillati</taxon>
        <taxon>Actinomycetota</taxon>
        <taxon>Actinomycetes</taxon>
        <taxon>Bifidobacteriales</taxon>
        <taxon>Bifidobacteriaceae</taxon>
        <taxon>Bifidobacterium</taxon>
    </lineage>
</organism>
<evidence type="ECO:0000313" key="2">
    <source>
        <dbReference type="Proteomes" id="UP000812844"/>
    </source>
</evidence>
<protein>
    <submittedName>
        <fullName evidence="1">DUF559 domain-containing protein</fullName>
    </submittedName>
</protein>
<proteinExistence type="predicted"/>
<accession>A0ABS6W773</accession>
<sequence>MYEIRYEPGAGQIMRHEAWRIQQEHVERCRRVRGLLGFDPIFVLTTALGLMGIGPPDGCLLPAGLHHIGMFDRGKRRDFPPGVACHTWNQLARRDVVVEVCGLRCTTPQATFAHLLRWCGFEACIMLADRMACRDRLLRRGSVELLDDFIATGRHVQGGRMGRRALSLARAGTDSPAETRLRLRMLEGGLPEPEINHRVMVPGRGERFLDMAYPEPRIGIEFHGRHHLDQRVRDAVRSNELAAGRWTVFQAWGTMLDDRDALDGLLSSIRRALDDAGMGDQIRAPQSLWELGDRRRSLQFIDRSTLTIGQ</sequence>